<keyword evidence="4 5" id="KW-0472">Membrane</keyword>
<dbReference type="InterPro" id="IPR020846">
    <property type="entry name" value="MFS_dom"/>
</dbReference>
<evidence type="ECO:0000256" key="2">
    <source>
        <dbReference type="ARBA" id="ARBA00022692"/>
    </source>
</evidence>
<dbReference type="GO" id="GO:0022857">
    <property type="term" value="F:transmembrane transporter activity"/>
    <property type="evidence" value="ECO:0007669"/>
    <property type="project" value="InterPro"/>
</dbReference>
<evidence type="ECO:0000256" key="4">
    <source>
        <dbReference type="ARBA" id="ARBA00023136"/>
    </source>
</evidence>
<dbReference type="PROSITE" id="PS50850">
    <property type="entry name" value="MFS"/>
    <property type="match status" value="1"/>
</dbReference>
<feature type="transmembrane region" description="Helical" evidence="5">
    <location>
        <begin position="131"/>
        <end position="154"/>
    </location>
</feature>
<feature type="transmembrane region" description="Helical" evidence="5">
    <location>
        <begin position="42"/>
        <end position="61"/>
    </location>
</feature>
<evidence type="ECO:0000256" key="5">
    <source>
        <dbReference type="SAM" id="Phobius"/>
    </source>
</evidence>
<reference evidence="7" key="2">
    <citation type="submission" date="2020-09" db="EMBL/GenBank/DDBJ databases">
        <authorList>
            <person name="Sun Q."/>
            <person name="Zhou Y."/>
        </authorList>
    </citation>
    <scope>NUCLEOTIDE SEQUENCE</scope>
    <source>
        <strain evidence="7">CGMCC 4.7306</strain>
    </source>
</reference>
<feature type="domain" description="Major facilitator superfamily (MFS) profile" evidence="6">
    <location>
        <begin position="7"/>
        <end position="158"/>
    </location>
</feature>
<proteinExistence type="predicted"/>
<dbReference type="Proteomes" id="UP000613840">
    <property type="component" value="Unassembled WGS sequence"/>
</dbReference>
<protein>
    <recommendedName>
        <fullName evidence="6">Major facilitator superfamily (MFS) profile domain-containing protein</fullName>
    </recommendedName>
</protein>
<dbReference type="GO" id="GO:0005886">
    <property type="term" value="C:plasma membrane"/>
    <property type="evidence" value="ECO:0007669"/>
    <property type="project" value="UniProtKB-SubCell"/>
</dbReference>
<dbReference type="RefSeq" id="WP_229670031.1">
    <property type="nucleotide sequence ID" value="NZ_BMMZ01000005.1"/>
</dbReference>
<sequence>MVVLPKALVAFSLATLVIGLDTTVLAVALPTLAQKLDATQSDLLWFSTAFMLTLAGGMLPASVIGDRLGRKKGLVAALVIFGGCAFWSAYVSGPGQLIAARAVMGLAAAMITVITFGMIPVLFAPAERGKAVGVMMLATFLGLPVGPILGGWLLTNFW</sequence>
<reference evidence="7" key="1">
    <citation type="journal article" date="2014" name="Int. J. Syst. Evol. Microbiol.">
        <title>Complete genome sequence of Corynebacterium casei LMG S-19264T (=DSM 44701T), isolated from a smear-ripened cheese.</title>
        <authorList>
            <consortium name="US DOE Joint Genome Institute (JGI-PGF)"/>
            <person name="Walter F."/>
            <person name="Albersmeier A."/>
            <person name="Kalinowski J."/>
            <person name="Ruckert C."/>
        </authorList>
    </citation>
    <scope>NUCLEOTIDE SEQUENCE</scope>
    <source>
        <strain evidence="7">CGMCC 4.7306</strain>
    </source>
</reference>
<keyword evidence="3 5" id="KW-1133">Transmembrane helix</keyword>
<dbReference type="AlphaFoldDB" id="A0A917SBI4"/>
<dbReference type="Pfam" id="PF07690">
    <property type="entry name" value="MFS_1"/>
    <property type="match status" value="1"/>
</dbReference>
<dbReference type="InterPro" id="IPR011701">
    <property type="entry name" value="MFS"/>
</dbReference>
<dbReference type="EMBL" id="BMMZ01000005">
    <property type="protein sequence ID" value="GGL65976.1"/>
    <property type="molecule type" value="Genomic_DNA"/>
</dbReference>
<feature type="transmembrane region" description="Helical" evidence="5">
    <location>
        <begin position="73"/>
        <end position="90"/>
    </location>
</feature>
<dbReference type="PANTHER" id="PTHR42718:SF42">
    <property type="entry name" value="EXPORT PROTEIN"/>
    <property type="match status" value="1"/>
</dbReference>
<gene>
    <name evidence="7" type="ORF">GCM10011575_25530</name>
</gene>
<keyword evidence="8" id="KW-1185">Reference proteome</keyword>
<dbReference type="PANTHER" id="PTHR42718">
    <property type="entry name" value="MAJOR FACILITATOR SUPERFAMILY MULTIDRUG TRANSPORTER MFSC"/>
    <property type="match status" value="1"/>
</dbReference>
<evidence type="ECO:0000313" key="7">
    <source>
        <dbReference type="EMBL" id="GGL65976.1"/>
    </source>
</evidence>
<organism evidence="7 8">
    <name type="scientific">Microlunatus endophyticus</name>
    <dbReference type="NCBI Taxonomy" id="1716077"/>
    <lineage>
        <taxon>Bacteria</taxon>
        <taxon>Bacillati</taxon>
        <taxon>Actinomycetota</taxon>
        <taxon>Actinomycetes</taxon>
        <taxon>Propionibacteriales</taxon>
        <taxon>Propionibacteriaceae</taxon>
        <taxon>Microlunatus</taxon>
    </lineage>
</organism>
<dbReference type="Gene3D" id="1.20.1720.10">
    <property type="entry name" value="Multidrug resistance protein D"/>
    <property type="match status" value="1"/>
</dbReference>
<comment type="subcellular location">
    <subcellularLocation>
        <location evidence="1">Cell membrane</location>
        <topology evidence="1">Multi-pass membrane protein</topology>
    </subcellularLocation>
</comment>
<evidence type="ECO:0000259" key="6">
    <source>
        <dbReference type="PROSITE" id="PS50850"/>
    </source>
</evidence>
<dbReference type="SUPFAM" id="SSF103473">
    <property type="entry name" value="MFS general substrate transporter"/>
    <property type="match status" value="1"/>
</dbReference>
<evidence type="ECO:0000256" key="3">
    <source>
        <dbReference type="ARBA" id="ARBA00022989"/>
    </source>
</evidence>
<keyword evidence="2 5" id="KW-0812">Transmembrane</keyword>
<dbReference type="InterPro" id="IPR036259">
    <property type="entry name" value="MFS_trans_sf"/>
</dbReference>
<accession>A0A917SBI4</accession>
<evidence type="ECO:0000256" key="1">
    <source>
        <dbReference type="ARBA" id="ARBA00004651"/>
    </source>
</evidence>
<feature type="transmembrane region" description="Helical" evidence="5">
    <location>
        <begin position="102"/>
        <end position="124"/>
    </location>
</feature>
<name>A0A917SBI4_9ACTN</name>
<comment type="caution">
    <text evidence="7">The sequence shown here is derived from an EMBL/GenBank/DDBJ whole genome shotgun (WGS) entry which is preliminary data.</text>
</comment>
<evidence type="ECO:0000313" key="8">
    <source>
        <dbReference type="Proteomes" id="UP000613840"/>
    </source>
</evidence>